<keyword evidence="2" id="KW-1185">Reference proteome</keyword>
<organism evidence="1 2">
    <name type="scientific">Sphingobium cyanobacteriorum</name>
    <dbReference type="NCBI Taxonomy" id="3063954"/>
    <lineage>
        <taxon>Bacteria</taxon>
        <taxon>Pseudomonadati</taxon>
        <taxon>Pseudomonadota</taxon>
        <taxon>Alphaproteobacteria</taxon>
        <taxon>Sphingomonadales</taxon>
        <taxon>Sphingomonadaceae</taxon>
        <taxon>Sphingobium</taxon>
    </lineage>
</organism>
<protein>
    <submittedName>
        <fullName evidence="1">Uncharacterized protein</fullName>
    </submittedName>
</protein>
<proteinExistence type="predicted"/>
<accession>A0ABT8ZNB3</accession>
<dbReference type="RefSeq" id="WP_304535457.1">
    <property type="nucleotide sequence ID" value="NZ_JAUQOM010000002.1"/>
</dbReference>
<name>A0ABT8ZNB3_9SPHN</name>
<comment type="caution">
    <text evidence="1">The sequence shown here is derived from an EMBL/GenBank/DDBJ whole genome shotgun (WGS) entry which is preliminary data.</text>
</comment>
<evidence type="ECO:0000313" key="1">
    <source>
        <dbReference type="EMBL" id="MDO7835001.1"/>
    </source>
</evidence>
<dbReference type="Proteomes" id="UP001176471">
    <property type="component" value="Unassembled WGS sequence"/>
</dbReference>
<dbReference type="EMBL" id="JAUQOM010000002">
    <property type="protein sequence ID" value="MDO7835001.1"/>
    <property type="molecule type" value="Genomic_DNA"/>
</dbReference>
<gene>
    <name evidence="1" type="ORF">Q4610_08055</name>
</gene>
<reference evidence="1" key="1">
    <citation type="submission" date="2023-07" db="EMBL/GenBank/DDBJ databases">
        <title>Bacterial whole genome sequence for Sphingobium sp. HBC34.</title>
        <authorList>
            <person name="Le V."/>
            <person name="Ko S.-R."/>
            <person name="Ahn C.-Y."/>
            <person name="Oh H.-M."/>
        </authorList>
    </citation>
    <scope>NUCLEOTIDE SEQUENCE</scope>
    <source>
        <strain evidence="1">HBC34</strain>
    </source>
</reference>
<sequence>MQDVAMDEGDPLYRERLGDWRVLYVVRSNPDEVLIPDIDHCKDMSRMPNAKAETADGMQMKEADFDAIMHFTACEVSDLLSDISNLRLPCQKPVTNMLE</sequence>
<evidence type="ECO:0000313" key="2">
    <source>
        <dbReference type="Proteomes" id="UP001176471"/>
    </source>
</evidence>